<evidence type="ECO:0000313" key="8">
    <source>
        <dbReference type="EMBL" id="SJZ69498.1"/>
    </source>
</evidence>
<organism evidence="7 9">
    <name type="scientific">Porphyromonas cangingivalis</name>
    <dbReference type="NCBI Taxonomy" id="36874"/>
    <lineage>
        <taxon>Bacteria</taxon>
        <taxon>Pseudomonadati</taxon>
        <taxon>Bacteroidota</taxon>
        <taxon>Bacteroidia</taxon>
        <taxon>Bacteroidales</taxon>
        <taxon>Porphyromonadaceae</taxon>
        <taxon>Porphyromonas</taxon>
    </lineage>
</organism>
<keyword evidence="5 6" id="KW-0472">Membrane</keyword>
<evidence type="ECO:0000256" key="3">
    <source>
        <dbReference type="ARBA" id="ARBA00022692"/>
    </source>
</evidence>
<name>A0A099WTB3_PORCN</name>
<evidence type="ECO:0000256" key="4">
    <source>
        <dbReference type="ARBA" id="ARBA00022989"/>
    </source>
</evidence>
<dbReference type="GO" id="GO:0015920">
    <property type="term" value="P:lipopolysaccharide transport"/>
    <property type="evidence" value="ECO:0007669"/>
    <property type="project" value="TreeGrafter"/>
</dbReference>
<keyword evidence="4 6" id="KW-1133">Transmembrane helix</keyword>
<dbReference type="eggNOG" id="COG0795">
    <property type="taxonomic scope" value="Bacteria"/>
</dbReference>
<evidence type="ECO:0000256" key="5">
    <source>
        <dbReference type="ARBA" id="ARBA00023136"/>
    </source>
</evidence>
<dbReference type="GO" id="GO:0043190">
    <property type="term" value="C:ATP-binding cassette (ABC) transporter complex"/>
    <property type="evidence" value="ECO:0007669"/>
    <property type="project" value="TreeGrafter"/>
</dbReference>
<dbReference type="AlphaFoldDB" id="A0A099WTB3"/>
<keyword evidence="2" id="KW-1003">Cell membrane</keyword>
<evidence type="ECO:0000256" key="2">
    <source>
        <dbReference type="ARBA" id="ARBA00022475"/>
    </source>
</evidence>
<dbReference type="EMBL" id="FUWL01000015">
    <property type="protein sequence ID" value="SJZ69498.1"/>
    <property type="molecule type" value="Genomic_DNA"/>
</dbReference>
<dbReference type="STRING" id="36874.HQ34_08945"/>
<feature type="transmembrane region" description="Helical" evidence="6">
    <location>
        <begin position="282"/>
        <end position="300"/>
    </location>
</feature>
<feature type="transmembrane region" description="Helical" evidence="6">
    <location>
        <begin position="56"/>
        <end position="83"/>
    </location>
</feature>
<dbReference type="PANTHER" id="PTHR33529">
    <property type="entry name" value="SLR0882 PROTEIN-RELATED"/>
    <property type="match status" value="1"/>
</dbReference>
<feature type="transmembrane region" description="Helical" evidence="6">
    <location>
        <begin position="340"/>
        <end position="359"/>
    </location>
</feature>
<accession>A0A099WTB3</accession>
<sequence length="363" mass="41285">MYEYLGIIRIDRYIISRFLGTFMFILMLIMAIIVVIDVQENLSDLLKPEVPLSEIIFSYYLALVPYFANLLAPLFIFITVIFFTSKLAARSEIIAIQAAGMSFTRLLKPYMISAAIISLVSFSFSSVILPKLNKTRIGFQYKYIKDKKVVVDDNLQVEVAPNVFAFFGSFDSRSNEGQNFSMERFEGRSLVSRLTADRIIYNGDNSWTIKDYRIRNFEGLYEHTEDGAELDTIMVLRPADLLISEGDNELLTTYQLHQYIESQKKRGLGNIKNFQVEYHRRFASMLAAFILTLIGVSLSARKVKGGMGFNIALGLALAFSYILLFTISSTYAISGAMSPFVAAWMPNALYVPIALFFYYRAKK</sequence>
<dbReference type="InterPro" id="IPR005495">
    <property type="entry name" value="LptG/LptF_permease"/>
</dbReference>
<feature type="transmembrane region" description="Helical" evidence="6">
    <location>
        <begin position="110"/>
        <end position="129"/>
    </location>
</feature>
<dbReference type="PANTHER" id="PTHR33529:SF8">
    <property type="entry name" value="PERMEASE, YJGP_YJGQ FAMILY"/>
    <property type="match status" value="1"/>
</dbReference>
<dbReference type="Proteomes" id="UP000030125">
    <property type="component" value="Unassembled WGS sequence"/>
</dbReference>
<gene>
    <name evidence="7" type="ORF">HQ35_08320</name>
    <name evidence="8" type="ORF">SAMN02745205_01633</name>
</gene>
<evidence type="ECO:0000256" key="1">
    <source>
        <dbReference type="ARBA" id="ARBA00004651"/>
    </source>
</evidence>
<evidence type="ECO:0000313" key="9">
    <source>
        <dbReference type="Proteomes" id="UP000030125"/>
    </source>
</evidence>
<feature type="transmembrane region" description="Helical" evidence="6">
    <location>
        <begin position="312"/>
        <end position="334"/>
    </location>
</feature>
<reference evidence="7 9" key="1">
    <citation type="submission" date="2014-08" db="EMBL/GenBank/DDBJ databases">
        <title>Porphyromonas cangingivalis strain:COT-109_OH1386 Genome sequencing.</title>
        <authorList>
            <person name="Wallis C."/>
            <person name="Deusch O."/>
            <person name="O'Flynn C."/>
            <person name="Davis I."/>
            <person name="Jospin G."/>
            <person name="Darling A.E."/>
            <person name="Coil D.A."/>
            <person name="Alexiev A."/>
            <person name="Horsfall A."/>
            <person name="Kirkwood N."/>
            <person name="Harris S."/>
            <person name="Eisen J.A."/>
        </authorList>
    </citation>
    <scope>NUCLEOTIDE SEQUENCE [LARGE SCALE GENOMIC DNA]</scope>
    <source>
        <strain evidence="9">COT-109 OH1386</strain>
        <strain evidence="7">COT-109_OH1386</strain>
    </source>
</reference>
<proteinExistence type="predicted"/>
<evidence type="ECO:0000313" key="7">
    <source>
        <dbReference type="EMBL" id="KGN79292.1"/>
    </source>
</evidence>
<dbReference type="EMBL" id="JQJD01000051">
    <property type="protein sequence ID" value="KGN79292.1"/>
    <property type="molecule type" value="Genomic_DNA"/>
</dbReference>
<dbReference type="Pfam" id="PF03739">
    <property type="entry name" value="LptF_LptG"/>
    <property type="match status" value="1"/>
</dbReference>
<keyword evidence="9" id="KW-1185">Reference proteome</keyword>
<reference evidence="8 10" key="2">
    <citation type="submission" date="2017-02" db="EMBL/GenBank/DDBJ databases">
        <authorList>
            <person name="Peterson S.W."/>
        </authorList>
    </citation>
    <scope>NUCLEOTIDE SEQUENCE [LARGE SCALE GENOMIC DNA]</scope>
    <source>
        <strain evidence="8 10">ATCC 700135</strain>
    </source>
</reference>
<evidence type="ECO:0000256" key="6">
    <source>
        <dbReference type="SAM" id="Phobius"/>
    </source>
</evidence>
<feature type="transmembrane region" description="Helical" evidence="6">
    <location>
        <begin position="18"/>
        <end position="36"/>
    </location>
</feature>
<comment type="subcellular location">
    <subcellularLocation>
        <location evidence="1">Cell membrane</location>
        <topology evidence="1">Multi-pass membrane protein</topology>
    </subcellularLocation>
</comment>
<protein>
    <submittedName>
        <fullName evidence="8">Lipopolysaccharide export system permease protein</fullName>
    </submittedName>
    <submittedName>
        <fullName evidence="7">Membrane protein</fullName>
    </submittedName>
</protein>
<evidence type="ECO:0000313" key="10">
    <source>
        <dbReference type="Proteomes" id="UP000189956"/>
    </source>
</evidence>
<dbReference type="Proteomes" id="UP000189956">
    <property type="component" value="Unassembled WGS sequence"/>
</dbReference>
<keyword evidence="3 6" id="KW-0812">Transmembrane</keyword>